<dbReference type="UniPathway" id="UPA00035">
    <property type="reaction ID" value="UER00044"/>
</dbReference>
<dbReference type="Pfam" id="PF00290">
    <property type="entry name" value="Trp_syntA"/>
    <property type="match status" value="1"/>
</dbReference>
<protein>
    <recommendedName>
        <fullName evidence="8">Tryptophan synthase alpha chain</fullName>
        <ecNumber evidence="8">4.2.1.20</ecNumber>
    </recommendedName>
</protein>
<comment type="caution">
    <text evidence="10">The sequence shown here is derived from an EMBL/GenBank/DDBJ whole genome shotgun (WGS) entry which is preliminary data.</text>
</comment>
<dbReference type="PANTHER" id="PTHR43406:SF1">
    <property type="entry name" value="TRYPTOPHAN SYNTHASE ALPHA CHAIN, CHLOROPLASTIC"/>
    <property type="match status" value="1"/>
</dbReference>
<evidence type="ECO:0000256" key="1">
    <source>
        <dbReference type="ARBA" id="ARBA00004733"/>
    </source>
</evidence>
<keyword evidence="6 8" id="KW-0456">Lyase</keyword>
<keyword evidence="5 8" id="KW-0057">Aromatic amino acid biosynthesis</keyword>
<dbReference type="Proteomes" id="UP000034175">
    <property type="component" value="Unassembled WGS sequence"/>
</dbReference>
<comment type="pathway">
    <text evidence="1 8">Amino-acid biosynthesis; L-tryptophan biosynthesis; L-tryptophan from chorismate: step 5/5.</text>
</comment>
<organism evidence="10 11">
    <name type="scientific">Candidatus Magasanikbacteria bacterium GW2011_GWA2_46_17</name>
    <dbReference type="NCBI Taxonomy" id="1619042"/>
    <lineage>
        <taxon>Bacteria</taxon>
        <taxon>Candidatus Magasanikiibacteriota</taxon>
    </lineage>
</organism>
<proteinExistence type="inferred from homology"/>
<feature type="active site" description="Proton acceptor" evidence="8">
    <location>
        <position position="75"/>
    </location>
</feature>
<dbReference type="InterPro" id="IPR013785">
    <property type="entry name" value="Aldolase_TIM"/>
</dbReference>
<feature type="active site" description="Proton acceptor" evidence="8">
    <location>
        <position position="64"/>
    </location>
</feature>
<evidence type="ECO:0000256" key="3">
    <source>
        <dbReference type="ARBA" id="ARBA00022605"/>
    </source>
</evidence>
<dbReference type="EMBL" id="LCMA01000016">
    <property type="protein sequence ID" value="KKU25892.1"/>
    <property type="molecule type" value="Genomic_DNA"/>
</dbReference>
<evidence type="ECO:0000256" key="6">
    <source>
        <dbReference type="ARBA" id="ARBA00023239"/>
    </source>
</evidence>
<dbReference type="SUPFAM" id="SSF51366">
    <property type="entry name" value="Ribulose-phoshate binding barrel"/>
    <property type="match status" value="1"/>
</dbReference>
<evidence type="ECO:0000256" key="8">
    <source>
        <dbReference type="HAMAP-Rule" id="MF_00131"/>
    </source>
</evidence>
<dbReference type="GO" id="GO:0005829">
    <property type="term" value="C:cytosol"/>
    <property type="evidence" value="ECO:0007669"/>
    <property type="project" value="TreeGrafter"/>
</dbReference>
<comment type="catalytic activity">
    <reaction evidence="7 8">
        <text>(1S,2R)-1-C-(indol-3-yl)glycerol 3-phosphate + L-serine = D-glyceraldehyde 3-phosphate + L-tryptophan + H2O</text>
        <dbReference type="Rhea" id="RHEA:10532"/>
        <dbReference type="ChEBI" id="CHEBI:15377"/>
        <dbReference type="ChEBI" id="CHEBI:33384"/>
        <dbReference type="ChEBI" id="CHEBI:57912"/>
        <dbReference type="ChEBI" id="CHEBI:58866"/>
        <dbReference type="ChEBI" id="CHEBI:59776"/>
        <dbReference type="EC" id="4.2.1.20"/>
    </reaction>
</comment>
<dbReference type="AlphaFoldDB" id="A0A0G1NZS7"/>
<dbReference type="EC" id="4.2.1.20" evidence="8"/>
<evidence type="ECO:0000256" key="2">
    <source>
        <dbReference type="ARBA" id="ARBA00011270"/>
    </source>
</evidence>
<reference evidence="10 11" key="1">
    <citation type="journal article" date="2015" name="Nature">
        <title>rRNA introns, odd ribosomes, and small enigmatic genomes across a large radiation of phyla.</title>
        <authorList>
            <person name="Brown C.T."/>
            <person name="Hug L.A."/>
            <person name="Thomas B.C."/>
            <person name="Sharon I."/>
            <person name="Castelle C.J."/>
            <person name="Singh A."/>
            <person name="Wilkins M.J."/>
            <person name="Williams K.H."/>
            <person name="Banfield J.F."/>
        </authorList>
    </citation>
    <scope>NUCLEOTIDE SEQUENCE [LARGE SCALE GENOMIC DNA]</scope>
</reference>
<sequence length="280" mass="30755">MRVSKIFCGLKSNDYMNLIDLKLAEIKKRNCIGLMTHVVVGYPSFRATSKLVQVMAAAGADFIELQIPFSDPLADGPTIMMACEKSLERGTRVRDAFTIAAVLSRKVSAPLLFMAYYNTVFRYGVRKFCRDAARAGVSGLIVPDVPLEEEEGEKFSASAKANNLYAIRVVAPVSTPVRLKKNAAVAEGFVYCSARQGITGAKKEFSSDLISYLKKVRKVFKIPLAVGFGVSNREHIEKLAPHADIAVVGSAIIDVVKVSPRPLLIRNVERFVRALKRNSN</sequence>
<evidence type="ECO:0000256" key="4">
    <source>
        <dbReference type="ARBA" id="ARBA00022822"/>
    </source>
</evidence>
<dbReference type="CDD" id="cd04724">
    <property type="entry name" value="Tryptophan_synthase_alpha"/>
    <property type="match status" value="1"/>
</dbReference>
<comment type="function">
    <text evidence="8">The alpha subunit is responsible for the aldol cleavage of indoleglycerol phosphate to indole and glyceraldehyde 3-phosphate.</text>
</comment>
<keyword evidence="3 8" id="KW-0028">Amino-acid biosynthesis</keyword>
<evidence type="ECO:0000313" key="11">
    <source>
        <dbReference type="Proteomes" id="UP000034175"/>
    </source>
</evidence>
<comment type="subunit">
    <text evidence="2 8">Tetramer of two alpha and two beta chains.</text>
</comment>
<keyword evidence="4 8" id="KW-0822">Tryptophan biosynthesis</keyword>
<dbReference type="Gene3D" id="3.20.20.70">
    <property type="entry name" value="Aldolase class I"/>
    <property type="match status" value="1"/>
</dbReference>
<dbReference type="HAMAP" id="MF_00131">
    <property type="entry name" value="Trp_synth_alpha"/>
    <property type="match status" value="1"/>
</dbReference>
<dbReference type="InterPro" id="IPR011060">
    <property type="entry name" value="RibuloseP-bd_barrel"/>
</dbReference>
<dbReference type="PROSITE" id="PS00167">
    <property type="entry name" value="TRP_SYNTHASE_ALPHA"/>
    <property type="match status" value="1"/>
</dbReference>
<evidence type="ECO:0000256" key="9">
    <source>
        <dbReference type="RuleBase" id="RU003662"/>
    </source>
</evidence>
<dbReference type="InterPro" id="IPR018204">
    <property type="entry name" value="Trp_synthase_alpha_AS"/>
</dbReference>
<dbReference type="PANTHER" id="PTHR43406">
    <property type="entry name" value="TRYPTOPHAN SYNTHASE, ALPHA CHAIN"/>
    <property type="match status" value="1"/>
</dbReference>
<name>A0A0G1NZS7_9BACT</name>
<dbReference type="GO" id="GO:0004834">
    <property type="term" value="F:tryptophan synthase activity"/>
    <property type="evidence" value="ECO:0007669"/>
    <property type="project" value="UniProtKB-UniRule"/>
</dbReference>
<dbReference type="InterPro" id="IPR002028">
    <property type="entry name" value="Trp_synthase_suA"/>
</dbReference>
<gene>
    <name evidence="8" type="primary">trpA</name>
    <name evidence="10" type="ORF">UX39_C0016G0013</name>
</gene>
<evidence type="ECO:0000256" key="5">
    <source>
        <dbReference type="ARBA" id="ARBA00023141"/>
    </source>
</evidence>
<dbReference type="PATRIC" id="fig|1619042.3.peg.504"/>
<comment type="similarity">
    <text evidence="8 9">Belongs to the TrpA family.</text>
</comment>
<dbReference type="NCBIfam" id="TIGR00262">
    <property type="entry name" value="trpA"/>
    <property type="match status" value="1"/>
</dbReference>
<evidence type="ECO:0000313" key="10">
    <source>
        <dbReference type="EMBL" id="KKU25892.1"/>
    </source>
</evidence>
<accession>A0A0G1NZS7</accession>
<evidence type="ECO:0000256" key="7">
    <source>
        <dbReference type="ARBA" id="ARBA00049047"/>
    </source>
</evidence>